<dbReference type="Pfam" id="PF00319">
    <property type="entry name" value="SRF-TF"/>
    <property type="match status" value="1"/>
</dbReference>
<dbReference type="AlphaFoldDB" id="A0AAP0J925"/>
<evidence type="ECO:0000256" key="3">
    <source>
        <dbReference type="ARBA" id="ARBA00023125"/>
    </source>
</evidence>
<evidence type="ECO:0000313" key="9">
    <source>
        <dbReference type="EMBL" id="KAK9129741.1"/>
    </source>
</evidence>
<evidence type="ECO:0000256" key="1">
    <source>
        <dbReference type="ARBA" id="ARBA00004123"/>
    </source>
</evidence>
<keyword evidence="3" id="KW-0238">DNA-binding</keyword>
<dbReference type="Proteomes" id="UP001417504">
    <property type="component" value="Unassembled WGS sequence"/>
</dbReference>
<reference evidence="9 10" key="1">
    <citation type="submission" date="2024-01" db="EMBL/GenBank/DDBJ databases">
        <title>Genome assemblies of Stephania.</title>
        <authorList>
            <person name="Yang L."/>
        </authorList>
    </citation>
    <scope>NUCLEOTIDE SEQUENCE [LARGE SCALE GENOMIC DNA]</scope>
    <source>
        <strain evidence="9">QJT</strain>
        <tissue evidence="9">Leaf</tissue>
    </source>
</reference>
<dbReference type="InterPro" id="IPR050142">
    <property type="entry name" value="MADS-box/MEF2_TF"/>
</dbReference>
<dbReference type="GO" id="GO:0045944">
    <property type="term" value="P:positive regulation of transcription by RNA polymerase II"/>
    <property type="evidence" value="ECO:0007669"/>
    <property type="project" value="InterPro"/>
</dbReference>
<dbReference type="GO" id="GO:0005634">
    <property type="term" value="C:nucleus"/>
    <property type="evidence" value="ECO:0007669"/>
    <property type="project" value="UniProtKB-SubCell"/>
</dbReference>
<dbReference type="PANTHER" id="PTHR48019">
    <property type="entry name" value="SERUM RESPONSE FACTOR HOMOLOG"/>
    <property type="match status" value="1"/>
</dbReference>
<organism evidence="9 10">
    <name type="scientific">Stephania japonica</name>
    <dbReference type="NCBI Taxonomy" id="461633"/>
    <lineage>
        <taxon>Eukaryota</taxon>
        <taxon>Viridiplantae</taxon>
        <taxon>Streptophyta</taxon>
        <taxon>Embryophyta</taxon>
        <taxon>Tracheophyta</taxon>
        <taxon>Spermatophyta</taxon>
        <taxon>Magnoliopsida</taxon>
        <taxon>Ranunculales</taxon>
        <taxon>Menispermaceae</taxon>
        <taxon>Menispermoideae</taxon>
        <taxon>Cissampelideae</taxon>
        <taxon>Stephania</taxon>
    </lineage>
</organism>
<dbReference type="InterPro" id="IPR002487">
    <property type="entry name" value="TF_Kbox"/>
</dbReference>
<dbReference type="GO" id="GO:0046983">
    <property type="term" value="F:protein dimerization activity"/>
    <property type="evidence" value="ECO:0007669"/>
    <property type="project" value="InterPro"/>
</dbReference>
<accession>A0AAP0J925</accession>
<evidence type="ECO:0000256" key="4">
    <source>
        <dbReference type="ARBA" id="ARBA00023163"/>
    </source>
</evidence>
<feature type="coiled-coil region" evidence="6">
    <location>
        <begin position="77"/>
        <end position="138"/>
    </location>
</feature>
<keyword evidence="4" id="KW-0804">Transcription</keyword>
<dbReference type="PROSITE" id="PS00350">
    <property type="entry name" value="MADS_BOX_1"/>
    <property type="match status" value="1"/>
</dbReference>
<sequence length="209" mass="24332">MGRGKIKIERIENSTNRQVTYSKRRSGIMKKAHELTVLCEAEVSLIMFSTTGKLSEFISPNITTKQMFDKYQQVTGVNLWNQHYERMQENLHKLEGTNRKIRREIRHRIGEDLNDLSIDELRSLEQEMENSLRTVRERKYHLIGSKTETYRKKEGRLGGPYSMTIAEEDYQQTAFHQVNGGSHGYSFRLQPSQPNLQDGGFGLHDLRLA</sequence>
<dbReference type="PROSITE" id="PS50066">
    <property type="entry name" value="MADS_BOX_2"/>
    <property type="match status" value="1"/>
</dbReference>
<dbReference type="EMBL" id="JBBNAE010000004">
    <property type="protein sequence ID" value="KAK9129741.1"/>
    <property type="molecule type" value="Genomic_DNA"/>
</dbReference>
<dbReference type="Pfam" id="PF01486">
    <property type="entry name" value="K-box"/>
    <property type="match status" value="1"/>
</dbReference>
<dbReference type="SMART" id="SM00432">
    <property type="entry name" value="MADS"/>
    <property type="match status" value="1"/>
</dbReference>
<feature type="domain" description="MADS-box" evidence="7">
    <location>
        <begin position="1"/>
        <end position="61"/>
    </location>
</feature>
<proteinExistence type="predicted"/>
<keyword evidence="2" id="KW-0805">Transcription regulation</keyword>
<dbReference type="InterPro" id="IPR002100">
    <property type="entry name" value="TF_MADSbox"/>
</dbReference>
<dbReference type="CDD" id="cd00265">
    <property type="entry name" value="MADS_MEF2_like"/>
    <property type="match status" value="1"/>
</dbReference>
<dbReference type="GO" id="GO:0003700">
    <property type="term" value="F:DNA-binding transcription factor activity"/>
    <property type="evidence" value="ECO:0007669"/>
    <property type="project" value="InterPro"/>
</dbReference>
<feature type="domain" description="K-box" evidence="8">
    <location>
        <begin position="84"/>
        <end position="184"/>
    </location>
</feature>
<comment type="subcellular location">
    <subcellularLocation>
        <location evidence="1">Nucleus</location>
    </subcellularLocation>
</comment>
<dbReference type="PROSITE" id="PS51297">
    <property type="entry name" value="K_BOX"/>
    <property type="match status" value="1"/>
</dbReference>
<evidence type="ECO:0000259" key="7">
    <source>
        <dbReference type="PROSITE" id="PS50066"/>
    </source>
</evidence>
<gene>
    <name evidence="9" type="ORF">Sjap_010228</name>
</gene>
<evidence type="ECO:0000256" key="6">
    <source>
        <dbReference type="SAM" id="Coils"/>
    </source>
</evidence>
<dbReference type="SUPFAM" id="SSF55455">
    <property type="entry name" value="SRF-like"/>
    <property type="match status" value="1"/>
</dbReference>
<protein>
    <submittedName>
        <fullName evidence="9">Uncharacterized protein</fullName>
    </submittedName>
</protein>
<dbReference type="PRINTS" id="PR00404">
    <property type="entry name" value="MADSDOMAIN"/>
</dbReference>
<keyword evidence="5" id="KW-0539">Nucleus</keyword>
<evidence type="ECO:0000313" key="10">
    <source>
        <dbReference type="Proteomes" id="UP001417504"/>
    </source>
</evidence>
<comment type="caution">
    <text evidence="9">The sequence shown here is derived from an EMBL/GenBank/DDBJ whole genome shotgun (WGS) entry which is preliminary data.</text>
</comment>
<keyword evidence="6" id="KW-0175">Coiled coil</keyword>
<dbReference type="GO" id="GO:0000977">
    <property type="term" value="F:RNA polymerase II transcription regulatory region sequence-specific DNA binding"/>
    <property type="evidence" value="ECO:0007669"/>
    <property type="project" value="InterPro"/>
</dbReference>
<dbReference type="InterPro" id="IPR036879">
    <property type="entry name" value="TF_MADSbox_sf"/>
</dbReference>
<evidence type="ECO:0000256" key="2">
    <source>
        <dbReference type="ARBA" id="ARBA00023015"/>
    </source>
</evidence>
<evidence type="ECO:0000256" key="5">
    <source>
        <dbReference type="ARBA" id="ARBA00023242"/>
    </source>
</evidence>
<name>A0AAP0J925_9MAGN</name>
<keyword evidence="10" id="KW-1185">Reference proteome</keyword>
<dbReference type="Gene3D" id="3.40.1810.10">
    <property type="entry name" value="Transcription factor, MADS-box"/>
    <property type="match status" value="1"/>
</dbReference>
<dbReference type="InterPro" id="IPR033896">
    <property type="entry name" value="MEF2-like_N"/>
</dbReference>
<evidence type="ECO:0000259" key="8">
    <source>
        <dbReference type="PROSITE" id="PS51297"/>
    </source>
</evidence>